<dbReference type="SUPFAM" id="SSF52540">
    <property type="entry name" value="P-loop containing nucleoside triphosphate hydrolases"/>
    <property type="match status" value="1"/>
</dbReference>
<dbReference type="PROSITE" id="PS50893">
    <property type="entry name" value="ABC_TRANSPORTER_2"/>
    <property type="match status" value="1"/>
</dbReference>
<reference evidence="10 11" key="1">
    <citation type="submission" date="2019-07" db="EMBL/GenBank/DDBJ databases">
        <title>Thalassofilum flectens gen. nov., sp. nov., a novel moderate thermophilic anaerobe from a shallow sea hot spring in Kunashir Island (Russia), representing a new family in the order Bacteroidales, and proposal of Thalassofilacea fam. nov.</title>
        <authorList>
            <person name="Kochetkova T.V."/>
            <person name="Podosokorskaya O.A."/>
            <person name="Novikov A."/>
            <person name="Elcheninov A.G."/>
            <person name="Toshchakov S.V."/>
            <person name="Kublanov I.V."/>
        </authorList>
    </citation>
    <scope>NUCLEOTIDE SEQUENCE [LARGE SCALE GENOMIC DNA]</scope>
    <source>
        <strain evidence="10 11">38-H</strain>
    </source>
</reference>
<evidence type="ECO:0000313" key="10">
    <source>
        <dbReference type="EMBL" id="QKG80183.1"/>
    </source>
</evidence>
<name>A0A7D4BDX1_9BACT</name>
<dbReference type="KEGG" id="ttz:FHG85_07890"/>
<keyword evidence="4" id="KW-0547">Nucleotide-binding</keyword>
<keyword evidence="11" id="KW-1185">Reference proteome</keyword>
<evidence type="ECO:0000313" key="11">
    <source>
        <dbReference type="Proteomes" id="UP000500961"/>
    </source>
</evidence>
<evidence type="ECO:0000256" key="8">
    <source>
        <dbReference type="SAM" id="Phobius"/>
    </source>
</evidence>
<keyword evidence="2" id="KW-0813">Transport</keyword>
<dbReference type="InterPro" id="IPR013525">
    <property type="entry name" value="ABC2_TM"/>
</dbReference>
<dbReference type="Pfam" id="PF01061">
    <property type="entry name" value="ABC2_membrane"/>
    <property type="match status" value="1"/>
</dbReference>
<dbReference type="SMART" id="SM00382">
    <property type="entry name" value="AAA"/>
    <property type="match status" value="1"/>
</dbReference>
<keyword evidence="6 8" id="KW-1133">Transmembrane helix</keyword>
<dbReference type="Proteomes" id="UP000500961">
    <property type="component" value="Chromosome"/>
</dbReference>
<dbReference type="InterPro" id="IPR003439">
    <property type="entry name" value="ABC_transporter-like_ATP-bd"/>
</dbReference>
<accession>A0A7D4BDX1</accession>
<evidence type="ECO:0000256" key="2">
    <source>
        <dbReference type="ARBA" id="ARBA00022448"/>
    </source>
</evidence>
<gene>
    <name evidence="10" type="ORF">FHG85_07890</name>
</gene>
<dbReference type="PANTHER" id="PTHR48041:SF139">
    <property type="entry name" value="PROTEIN SCARLET"/>
    <property type="match status" value="1"/>
</dbReference>
<dbReference type="Gene3D" id="3.40.50.300">
    <property type="entry name" value="P-loop containing nucleotide triphosphate hydrolases"/>
    <property type="match status" value="1"/>
</dbReference>
<dbReference type="EMBL" id="CP041345">
    <property type="protein sequence ID" value="QKG80183.1"/>
    <property type="molecule type" value="Genomic_DNA"/>
</dbReference>
<evidence type="ECO:0000259" key="9">
    <source>
        <dbReference type="PROSITE" id="PS50893"/>
    </source>
</evidence>
<feature type="transmembrane region" description="Helical" evidence="8">
    <location>
        <begin position="671"/>
        <end position="696"/>
    </location>
</feature>
<keyword evidence="3 8" id="KW-0812">Transmembrane</keyword>
<dbReference type="AlphaFoldDB" id="A0A7D4BDX1"/>
<dbReference type="GO" id="GO:0016887">
    <property type="term" value="F:ATP hydrolysis activity"/>
    <property type="evidence" value="ECO:0007669"/>
    <property type="project" value="InterPro"/>
</dbReference>
<dbReference type="PROSITE" id="PS00211">
    <property type="entry name" value="ABC_TRANSPORTER_1"/>
    <property type="match status" value="1"/>
</dbReference>
<feature type="transmembrane region" description="Helical" evidence="8">
    <location>
        <begin position="734"/>
        <end position="757"/>
    </location>
</feature>
<feature type="transmembrane region" description="Helical" evidence="8">
    <location>
        <begin position="631"/>
        <end position="651"/>
    </location>
</feature>
<dbReference type="PANTHER" id="PTHR48041">
    <property type="entry name" value="ABC TRANSPORTER G FAMILY MEMBER 28"/>
    <property type="match status" value="1"/>
</dbReference>
<evidence type="ECO:0000256" key="7">
    <source>
        <dbReference type="ARBA" id="ARBA00023136"/>
    </source>
</evidence>
<dbReference type="InterPro" id="IPR017871">
    <property type="entry name" value="ABC_transporter-like_CS"/>
</dbReference>
<dbReference type="GO" id="GO:0005524">
    <property type="term" value="F:ATP binding"/>
    <property type="evidence" value="ECO:0007669"/>
    <property type="project" value="UniProtKB-KW"/>
</dbReference>
<protein>
    <submittedName>
        <fullName evidence="10">ATP-binding cassette domain-containing protein</fullName>
    </submittedName>
</protein>
<organism evidence="10 11">
    <name type="scientific">Tenuifilum thalassicum</name>
    <dbReference type="NCBI Taxonomy" id="2590900"/>
    <lineage>
        <taxon>Bacteria</taxon>
        <taxon>Pseudomonadati</taxon>
        <taxon>Bacteroidota</taxon>
        <taxon>Bacteroidia</taxon>
        <taxon>Bacteroidales</taxon>
        <taxon>Tenuifilaceae</taxon>
        <taxon>Tenuifilum</taxon>
    </lineage>
</organism>
<dbReference type="InterPro" id="IPR050352">
    <property type="entry name" value="ABCG_transporters"/>
</dbReference>
<evidence type="ECO:0000256" key="4">
    <source>
        <dbReference type="ARBA" id="ARBA00022741"/>
    </source>
</evidence>
<evidence type="ECO:0000256" key="3">
    <source>
        <dbReference type="ARBA" id="ARBA00022692"/>
    </source>
</evidence>
<sequence length="1032" mass="119655">MSESILKALMQLFAIIARPVSPDEQENNDYTDRRKVVEEFLRLQLNIDLVNEYLKVFDNYYNLYQEKQSEKSKSKKRTSSSSVRVLKICSQINEELQQQQKVVVLVRLLEFVKPESGDVTEQEMEFISTVAETFYIPNKEFEHLKDFILNDFHSIPSHTNILQINGQSEPPNNLEKHLYAEGLHEEIKILFIESANIFFLRYNGYHELYINGHLLSKDKIFVLNNGSSIRNSKIKPIYFSDIVGRFVQDKIKEKIVFEAIDIEYKFRSGKTGLHSMSFAQESGHLVGIMGASGAGKTTLLNVLNGSEKPSKGKILINGIDIHNQKELVEGQIGFVSQDDLLIEELTVYQNLYYNARLCFDNYTEEELNKVVCQTLQNLGLYEIRNMRVGSPLNKKISGGQRKRLNIALELIREPAILFLDEPTSGLSSRDSENILDLLKELTLKGKLVFVVIHQPSSEIFKMFDRLIILDTGGYLIYNGDPIESIIYFKSKVQQANWNESECPVCGNVNPEQIFNIVESKVLDEYGNPTLARKISPLEWNEYYKELSATVPKNETKRSPLPKIHFKTPNWFKQLRVFVKRDILSKIANTQYMIINLFETPLLALLLSYIIKYYNVDVSNKIGYTLLDNSNLPVYLFMSVIVGIFVGLTVSAEEIIKDRKILKREAFLNLSWSSFLMSKVVILLGISAFQALTFVLIGNSIMEIRGMYFEYWLVLFSTWFSANMLGLVISDSFKTVVTIYILIPFLVIPQIILSGIIVKYEKLNPAISSPNTIPLYGEVIIARWAYEALAVYQFKENDYMAPLYKYEEAMSLSDFKRNYWLKSIQNKVDFCIRNFNDKSKKEEFKNALKLIQNELAKETTSPRASHISFSKFSLLTPELITIETLNELSHFLEKLRVYYVKLYNKAIAEKDRYINNFQNSRPNGKELFVEHKRKYHNESLSEFVRNSGEVERIIEYKNQLIQKIDPIFKFPENKFLRAHFYAPVKPIFGFYIGTLWVNVIVIWLNSIFLFVVLYFRLLKRFLEWLENLGGESE</sequence>
<evidence type="ECO:0000256" key="6">
    <source>
        <dbReference type="ARBA" id="ARBA00022989"/>
    </source>
</evidence>
<dbReference type="GO" id="GO:0016020">
    <property type="term" value="C:membrane"/>
    <property type="evidence" value="ECO:0007669"/>
    <property type="project" value="UniProtKB-SubCell"/>
</dbReference>
<dbReference type="Pfam" id="PF00005">
    <property type="entry name" value="ABC_tran"/>
    <property type="match status" value="1"/>
</dbReference>
<dbReference type="RefSeq" id="WP_173074683.1">
    <property type="nucleotide sequence ID" value="NZ_CP041345.1"/>
</dbReference>
<keyword evidence="5 10" id="KW-0067">ATP-binding</keyword>
<dbReference type="GO" id="GO:0140359">
    <property type="term" value="F:ABC-type transporter activity"/>
    <property type="evidence" value="ECO:0007669"/>
    <property type="project" value="InterPro"/>
</dbReference>
<evidence type="ECO:0000256" key="1">
    <source>
        <dbReference type="ARBA" id="ARBA00004141"/>
    </source>
</evidence>
<keyword evidence="7 8" id="KW-0472">Membrane</keyword>
<proteinExistence type="predicted"/>
<comment type="subcellular location">
    <subcellularLocation>
        <location evidence="1">Membrane</location>
        <topology evidence="1">Multi-pass membrane protein</topology>
    </subcellularLocation>
</comment>
<feature type="transmembrane region" description="Helical" evidence="8">
    <location>
        <begin position="986"/>
        <end position="1014"/>
    </location>
</feature>
<evidence type="ECO:0000256" key="5">
    <source>
        <dbReference type="ARBA" id="ARBA00022840"/>
    </source>
</evidence>
<dbReference type="InterPro" id="IPR003593">
    <property type="entry name" value="AAA+_ATPase"/>
</dbReference>
<feature type="transmembrane region" description="Helical" evidence="8">
    <location>
        <begin position="708"/>
        <end position="728"/>
    </location>
</feature>
<feature type="domain" description="ABC transporter" evidence="9">
    <location>
        <begin position="257"/>
        <end position="496"/>
    </location>
</feature>
<dbReference type="InterPro" id="IPR027417">
    <property type="entry name" value="P-loop_NTPase"/>
</dbReference>